<dbReference type="RefSeq" id="WP_023386715.1">
    <property type="nucleotide sequence ID" value="NZ_AXUN02000181.1"/>
</dbReference>
<protein>
    <submittedName>
        <fullName evidence="1">DNA-packaging protein</fullName>
    </submittedName>
</protein>
<accession>V7I636</accession>
<name>V7I636_9CLOT</name>
<reference evidence="1 2" key="1">
    <citation type="journal article" date="2014" name="Genome Announc.">
        <title>Genome Sequence of Youngiibacter fragilis, the Type Strain of the Genus Youngiibacter.</title>
        <authorList>
            <person name="Wawrik C.B."/>
            <person name="Callaghan A.V."/>
            <person name="Stamps B.W."/>
            <person name="Wawrik B."/>
        </authorList>
    </citation>
    <scope>NUCLEOTIDE SEQUENCE [LARGE SCALE GENOMIC DNA]</scope>
    <source>
        <strain evidence="1 2">232.1</strain>
    </source>
</reference>
<dbReference type="NCBIfam" id="TIGR01560">
    <property type="entry name" value="put_DNA_pack"/>
    <property type="match status" value="1"/>
</dbReference>
<evidence type="ECO:0000313" key="1">
    <source>
        <dbReference type="EMBL" id="ETA80467.1"/>
    </source>
</evidence>
<evidence type="ECO:0000313" key="2">
    <source>
        <dbReference type="Proteomes" id="UP000017747"/>
    </source>
</evidence>
<dbReference type="Pfam" id="PF05135">
    <property type="entry name" value="Phage_connect_1"/>
    <property type="match status" value="1"/>
</dbReference>
<dbReference type="AlphaFoldDB" id="V7I636"/>
<dbReference type="InterPro" id="IPR006450">
    <property type="entry name" value="Phage_HK97_gp6-like"/>
</dbReference>
<dbReference type="InterPro" id="IPR021146">
    <property type="entry name" value="Phage_gp6-like_head-tail"/>
</dbReference>
<dbReference type="Proteomes" id="UP000017747">
    <property type="component" value="Unassembled WGS sequence"/>
</dbReference>
<dbReference type="Gene3D" id="1.10.3230.30">
    <property type="entry name" value="Phage gp6-like head-tail connector protein"/>
    <property type="match status" value="1"/>
</dbReference>
<keyword evidence="2" id="KW-1185">Reference proteome</keyword>
<gene>
    <name evidence="1" type="ORF">T472_0211935</name>
</gene>
<dbReference type="STRING" id="994573.T472_0211935"/>
<dbReference type="eggNOG" id="ENOG5032YBI">
    <property type="taxonomic scope" value="Bacteria"/>
</dbReference>
<dbReference type="OrthoDB" id="5654at2"/>
<dbReference type="CDD" id="cd08054">
    <property type="entry name" value="gp6"/>
    <property type="match status" value="1"/>
</dbReference>
<organism evidence="1 2">
    <name type="scientific">Youngiibacter fragilis 232.1</name>
    <dbReference type="NCBI Taxonomy" id="994573"/>
    <lineage>
        <taxon>Bacteria</taxon>
        <taxon>Bacillati</taxon>
        <taxon>Bacillota</taxon>
        <taxon>Clostridia</taxon>
        <taxon>Eubacteriales</taxon>
        <taxon>Clostridiaceae</taxon>
        <taxon>Youngiibacter</taxon>
    </lineage>
</organism>
<comment type="caution">
    <text evidence="1">The sequence shown here is derived from an EMBL/GenBank/DDBJ whole genome shotgun (WGS) entry which is preliminary data.</text>
</comment>
<sequence length="91" mass="10462">MLVTLEEAKQFLKIDGDEDNALIYSFISSSEEICENILRFPLSELTVVPESIRQAALYCIANLHEKREDLNMKEVINVMIGLLSPYRKDGW</sequence>
<dbReference type="EMBL" id="AXUN02000181">
    <property type="protein sequence ID" value="ETA80467.1"/>
    <property type="molecule type" value="Genomic_DNA"/>
</dbReference>
<proteinExistence type="predicted"/>